<accession>A0ABU6WTY2</accession>
<dbReference type="Proteomes" id="UP001341840">
    <property type="component" value="Unassembled WGS sequence"/>
</dbReference>
<evidence type="ECO:0000256" key="1">
    <source>
        <dbReference type="SAM" id="MobiDB-lite"/>
    </source>
</evidence>
<sequence length="137" mass="15285">MPRCVHSSIPGFDRQSSERKWLKRAKETRISQAKPRRPTLDLVRTHPRAYAYAPIALGGTPRVEIKANVYALETPVRMHQRVSASINRGGLHHFKESPHTTSCLVSRVPFRLNSVQVAPLDIRIGVNSATRPLDSGG</sequence>
<proteinExistence type="predicted"/>
<protein>
    <submittedName>
        <fullName evidence="2">Uncharacterized protein</fullName>
    </submittedName>
</protein>
<keyword evidence="3" id="KW-1185">Reference proteome</keyword>
<feature type="region of interest" description="Disordered" evidence="1">
    <location>
        <begin position="1"/>
        <end position="38"/>
    </location>
</feature>
<feature type="compositionally biased region" description="Basic and acidic residues" evidence="1">
    <location>
        <begin position="15"/>
        <end position="29"/>
    </location>
</feature>
<dbReference type="EMBL" id="JASCZI010182315">
    <property type="protein sequence ID" value="MED6187628.1"/>
    <property type="molecule type" value="Genomic_DNA"/>
</dbReference>
<reference evidence="2 3" key="1">
    <citation type="journal article" date="2023" name="Plants (Basel)">
        <title>Bridging the Gap: Combining Genomics and Transcriptomics Approaches to Understand Stylosanthes scabra, an Orphan Legume from the Brazilian Caatinga.</title>
        <authorList>
            <person name="Ferreira-Neto J.R.C."/>
            <person name="da Silva M.D."/>
            <person name="Binneck E."/>
            <person name="de Melo N.F."/>
            <person name="da Silva R.H."/>
            <person name="de Melo A.L.T.M."/>
            <person name="Pandolfi V."/>
            <person name="Bustamante F.O."/>
            <person name="Brasileiro-Vidal A.C."/>
            <person name="Benko-Iseppon A.M."/>
        </authorList>
    </citation>
    <scope>NUCLEOTIDE SEQUENCE [LARGE SCALE GENOMIC DNA]</scope>
    <source>
        <tissue evidence="2">Leaves</tissue>
    </source>
</reference>
<name>A0ABU6WTY2_9FABA</name>
<evidence type="ECO:0000313" key="3">
    <source>
        <dbReference type="Proteomes" id="UP001341840"/>
    </source>
</evidence>
<comment type="caution">
    <text evidence="2">The sequence shown here is derived from an EMBL/GenBank/DDBJ whole genome shotgun (WGS) entry which is preliminary data.</text>
</comment>
<organism evidence="2 3">
    <name type="scientific">Stylosanthes scabra</name>
    <dbReference type="NCBI Taxonomy" id="79078"/>
    <lineage>
        <taxon>Eukaryota</taxon>
        <taxon>Viridiplantae</taxon>
        <taxon>Streptophyta</taxon>
        <taxon>Embryophyta</taxon>
        <taxon>Tracheophyta</taxon>
        <taxon>Spermatophyta</taxon>
        <taxon>Magnoliopsida</taxon>
        <taxon>eudicotyledons</taxon>
        <taxon>Gunneridae</taxon>
        <taxon>Pentapetalae</taxon>
        <taxon>rosids</taxon>
        <taxon>fabids</taxon>
        <taxon>Fabales</taxon>
        <taxon>Fabaceae</taxon>
        <taxon>Papilionoideae</taxon>
        <taxon>50 kb inversion clade</taxon>
        <taxon>dalbergioids sensu lato</taxon>
        <taxon>Dalbergieae</taxon>
        <taxon>Pterocarpus clade</taxon>
        <taxon>Stylosanthes</taxon>
    </lineage>
</organism>
<gene>
    <name evidence="2" type="ORF">PIB30_078180</name>
</gene>
<evidence type="ECO:0000313" key="2">
    <source>
        <dbReference type="EMBL" id="MED6187628.1"/>
    </source>
</evidence>